<organism evidence="8 9">
    <name type="scientific">Massilia forsythiae</name>
    <dbReference type="NCBI Taxonomy" id="2728020"/>
    <lineage>
        <taxon>Bacteria</taxon>
        <taxon>Pseudomonadati</taxon>
        <taxon>Pseudomonadota</taxon>
        <taxon>Betaproteobacteria</taxon>
        <taxon>Burkholderiales</taxon>
        <taxon>Oxalobacteraceae</taxon>
        <taxon>Telluria group</taxon>
        <taxon>Massilia</taxon>
    </lineage>
</organism>
<keyword evidence="9" id="KW-1185">Reference proteome</keyword>
<dbReference type="FunFam" id="3.30.1340.30:FF:000001">
    <property type="entry name" value="Molecular chaperone OsmY"/>
    <property type="match status" value="1"/>
</dbReference>
<dbReference type="RefSeq" id="WP_170205089.1">
    <property type="nucleotide sequence ID" value="NZ_CP051685.1"/>
</dbReference>
<dbReference type="GO" id="GO:0042597">
    <property type="term" value="C:periplasmic space"/>
    <property type="evidence" value="ECO:0007669"/>
    <property type="project" value="UniProtKB-SubCell"/>
</dbReference>
<dbReference type="InterPro" id="IPR014004">
    <property type="entry name" value="Transpt-assoc_nodulatn_dom_bac"/>
</dbReference>
<dbReference type="KEGG" id="mfy:HH212_25975"/>
<proteinExistence type="predicted"/>
<sequence>MKRFATTATICAFLALGSLTGCASDGGKHETVGQYVDDAGVTANVKAAILADSRLKSSEINVETYQGTVQLSGFVGQAGDVATAASVARGVKGVKSVKNDLRLK</sequence>
<evidence type="ECO:0000256" key="6">
    <source>
        <dbReference type="SAM" id="SignalP"/>
    </source>
</evidence>
<dbReference type="PANTHER" id="PTHR34606">
    <property type="entry name" value="BON DOMAIN-CONTAINING PROTEIN"/>
    <property type="match status" value="1"/>
</dbReference>
<evidence type="ECO:0000256" key="3">
    <source>
        <dbReference type="ARBA" id="ARBA00022737"/>
    </source>
</evidence>
<evidence type="ECO:0000256" key="5">
    <source>
        <dbReference type="ARBA" id="ARBA00070588"/>
    </source>
</evidence>
<dbReference type="PROSITE" id="PS51257">
    <property type="entry name" value="PROKAR_LIPOPROTEIN"/>
    <property type="match status" value="1"/>
</dbReference>
<accession>A0A7Z2W0Q9</accession>
<feature type="chain" id="PRO_5031022837" description="Osmotically-inducible protein Y" evidence="6">
    <location>
        <begin position="24"/>
        <end position="104"/>
    </location>
</feature>
<dbReference type="PANTHER" id="PTHR34606:SF16">
    <property type="entry name" value="BON DOMAIN-CONTAINING PROTEIN"/>
    <property type="match status" value="1"/>
</dbReference>
<keyword evidence="4" id="KW-0574">Periplasm</keyword>
<evidence type="ECO:0000313" key="8">
    <source>
        <dbReference type="EMBL" id="QJE03008.1"/>
    </source>
</evidence>
<reference evidence="8 9" key="1">
    <citation type="submission" date="2020-04" db="EMBL/GenBank/DDBJ databases">
        <title>Genome sequencing of novel species.</title>
        <authorList>
            <person name="Heo J."/>
            <person name="Kim S.-J."/>
            <person name="Kim J.-S."/>
            <person name="Hong S.-B."/>
            <person name="Kwon S.-W."/>
        </authorList>
    </citation>
    <scope>NUCLEOTIDE SEQUENCE [LARGE SCALE GENOMIC DNA]</scope>
    <source>
        <strain evidence="8 9">GN2-R2</strain>
    </source>
</reference>
<dbReference type="InterPro" id="IPR051686">
    <property type="entry name" value="Lipoprotein_DolP"/>
</dbReference>
<evidence type="ECO:0000256" key="4">
    <source>
        <dbReference type="ARBA" id="ARBA00022764"/>
    </source>
</evidence>
<keyword evidence="3" id="KW-0677">Repeat</keyword>
<dbReference type="AlphaFoldDB" id="A0A7Z2W0Q9"/>
<dbReference type="Gene3D" id="3.30.1340.30">
    <property type="match status" value="1"/>
</dbReference>
<evidence type="ECO:0000256" key="2">
    <source>
        <dbReference type="ARBA" id="ARBA00022729"/>
    </source>
</evidence>
<dbReference type="EMBL" id="CP051685">
    <property type="protein sequence ID" value="QJE03008.1"/>
    <property type="molecule type" value="Genomic_DNA"/>
</dbReference>
<dbReference type="SMART" id="SM00749">
    <property type="entry name" value="BON"/>
    <property type="match status" value="1"/>
</dbReference>
<dbReference type="InterPro" id="IPR007055">
    <property type="entry name" value="BON_dom"/>
</dbReference>
<comment type="subcellular location">
    <subcellularLocation>
        <location evidence="1">Periplasm</location>
    </subcellularLocation>
</comment>
<dbReference type="PROSITE" id="PS50914">
    <property type="entry name" value="BON"/>
    <property type="match status" value="1"/>
</dbReference>
<gene>
    <name evidence="8" type="ORF">HH212_25975</name>
</gene>
<keyword evidence="2 6" id="KW-0732">Signal</keyword>
<name>A0A7Z2W0Q9_9BURK</name>
<evidence type="ECO:0000313" key="9">
    <source>
        <dbReference type="Proteomes" id="UP000502415"/>
    </source>
</evidence>
<feature type="signal peptide" evidence="6">
    <location>
        <begin position="1"/>
        <end position="23"/>
    </location>
</feature>
<feature type="domain" description="BON" evidence="7">
    <location>
        <begin position="37"/>
        <end position="104"/>
    </location>
</feature>
<protein>
    <recommendedName>
        <fullName evidence="5">Osmotically-inducible protein Y</fullName>
    </recommendedName>
</protein>
<dbReference type="Pfam" id="PF04972">
    <property type="entry name" value="BON"/>
    <property type="match status" value="1"/>
</dbReference>
<evidence type="ECO:0000259" key="7">
    <source>
        <dbReference type="PROSITE" id="PS50914"/>
    </source>
</evidence>
<dbReference type="Proteomes" id="UP000502415">
    <property type="component" value="Chromosome"/>
</dbReference>
<evidence type="ECO:0000256" key="1">
    <source>
        <dbReference type="ARBA" id="ARBA00004418"/>
    </source>
</evidence>